<organism evidence="1 2">
    <name type="scientific">Angiostrongylus cantonensis</name>
    <name type="common">Rat lungworm</name>
    <dbReference type="NCBI Taxonomy" id="6313"/>
    <lineage>
        <taxon>Eukaryota</taxon>
        <taxon>Metazoa</taxon>
        <taxon>Ecdysozoa</taxon>
        <taxon>Nematoda</taxon>
        <taxon>Chromadorea</taxon>
        <taxon>Rhabditida</taxon>
        <taxon>Rhabditina</taxon>
        <taxon>Rhabditomorpha</taxon>
        <taxon>Strongyloidea</taxon>
        <taxon>Metastrongylidae</taxon>
        <taxon>Angiostrongylus</taxon>
    </lineage>
</organism>
<sequence length="58" mass="6870">MTQIHFFTEYEPLAKRAQTFVRFGKRAQTFVRFGKRAQTFVRFGRSAPKHNTFFSAHS</sequence>
<protein>
    <submittedName>
        <fullName evidence="2">Cauli_VI domain-containing protein</fullName>
    </submittedName>
</protein>
<proteinExistence type="predicted"/>
<reference evidence="2" key="2">
    <citation type="submission" date="2017-02" db="UniProtKB">
        <authorList>
            <consortium name="WormBaseParasite"/>
        </authorList>
    </citation>
    <scope>IDENTIFICATION</scope>
</reference>
<keyword evidence="1" id="KW-1185">Reference proteome</keyword>
<dbReference type="WBParaSite" id="ACAC_0000739401-mRNA-1">
    <property type="protein sequence ID" value="ACAC_0000739401-mRNA-1"/>
    <property type="gene ID" value="ACAC_0000739401"/>
</dbReference>
<name>A0A0K0DAQ4_ANGCA</name>
<accession>A0A0K0DAQ4</accession>
<dbReference type="Proteomes" id="UP000035642">
    <property type="component" value="Unassembled WGS sequence"/>
</dbReference>
<evidence type="ECO:0000313" key="1">
    <source>
        <dbReference type="Proteomes" id="UP000035642"/>
    </source>
</evidence>
<dbReference type="AlphaFoldDB" id="A0A0K0DAQ4"/>
<reference evidence="1" key="1">
    <citation type="submission" date="2012-09" db="EMBL/GenBank/DDBJ databases">
        <authorList>
            <person name="Martin A.A."/>
        </authorList>
    </citation>
    <scope>NUCLEOTIDE SEQUENCE</scope>
</reference>
<dbReference type="STRING" id="6313.A0A0K0DAQ4"/>
<evidence type="ECO:0000313" key="2">
    <source>
        <dbReference type="WBParaSite" id="ACAC_0000739401-mRNA-1"/>
    </source>
</evidence>